<organism evidence="1 2">
    <name type="scientific">Campylobacter gastrosuis</name>
    <dbReference type="NCBI Taxonomy" id="2974576"/>
    <lineage>
        <taxon>Bacteria</taxon>
        <taxon>Pseudomonadati</taxon>
        <taxon>Campylobacterota</taxon>
        <taxon>Epsilonproteobacteria</taxon>
        <taxon>Campylobacterales</taxon>
        <taxon>Campylobacteraceae</taxon>
        <taxon>Campylobacter</taxon>
    </lineage>
</organism>
<proteinExistence type="predicted"/>
<sequence length="87" mass="9786">MALKKLERTKELYTFKDGQEVYLTAPSLGQIRNAQNAKNETEQLIKLLVDMSNGEMDEAFINSLPLDEVARLSEVVTRLSGVNDTKN</sequence>
<evidence type="ECO:0008006" key="3">
    <source>
        <dbReference type="Google" id="ProtNLM"/>
    </source>
</evidence>
<accession>A0ABT7HSW0</accession>
<comment type="caution">
    <text evidence="1">The sequence shown here is derived from an EMBL/GenBank/DDBJ whole genome shotgun (WGS) entry which is preliminary data.</text>
</comment>
<gene>
    <name evidence="1" type="ORF">NYG85_11365</name>
</gene>
<evidence type="ECO:0000313" key="1">
    <source>
        <dbReference type="EMBL" id="MDL0089955.1"/>
    </source>
</evidence>
<protein>
    <recommendedName>
        <fullName evidence="3">Phage tail assembly protein</fullName>
    </recommendedName>
</protein>
<reference evidence="1" key="1">
    <citation type="submission" date="2022-08" db="EMBL/GenBank/DDBJ databases">
        <authorList>
            <person name="Wang H."/>
        </authorList>
    </citation>
    <scope>NUCLEOTIDE SEQUENCE</scope>
    <source>
        <strain evidence="1">PS10</strain>
    </source>
</reference>
<reference evidence="1" key="2">
    <citation type="journal article" date="2023" name="Microorganisms">
        <title>Isolation and Genomic Characteristics of Cat-Borne Campylobacter felis sp. nov. and Sheep-Borne Campylobacter ovis sp. nov.</title>
        <authorList>
            <person name="Wang H."/>
            <person name="Li Y."/>
            <person name="Gu Y."/>
            <person name="Zhou G."/>
            <person name="Chen X."/>
            <person name="Zhang X."/>
            <person name="Shao Z."/>
            <person name="Zhang J."/>
            <person name="Zhang M."/>
        </authorList>
    </citation>
    <scope>NUCLEOTIDE SEQUENCE</scope>
    <source>
        <strain evidence="1">PS10</strain>
    </source>
</reference>
<name>A0ABT7HSW0_9BACT</name>
<keyword evidence="2" id="KW-1185">Reference proteome</keyword>
<dbReference type="EMBL" id="JANURM010000029">
    <property type="protein sequence ID" value="MDL0089955.1"/>
    <property type="molecule type" value="Genomic_DNA"/>
</dbReference>
<dbReference type="RefSeq" id="WP_284938740.1">
    <property type="nucleotide sequence ID" value="NZ_JANURM010000029.1"/>
</dbReference>
<dbReference type="Proteomes" id="UP001173801">
    <property type="component" value="Unassembled WGS sequence"/>
</dbReference>
<evidence type="ECO:0000313" key="2">
    <source>
        <dbReference type="Proteomes" id="UP001173801"/>
    </source>
</evidence>